<keyword evidence="8 10" id="KW-1133">Transmembrane helix</keyword>
<dbReference type="InterPro" id="IPR007676">
    <property type="entry name" value="Ribophorin_I"/>
</dbReference>
<dbReference type="GO" id="GO:0018279">
    <property type="term" value="P:protein N-linked glycosylation via asparagine"/>
    <property type="evidence" value="ECO:0007669"/>
    <property type="project" value="TreeGrafter"/>
</dbReference>
<dbReference type="Proteomes" id="UP000094385">
    <property type="component" value="Unassembled WGS sequence"/>
</dbReference>
<dbReference type="STRING" id="675824.A0A1E3Q947"/>
<comment type="subcellular location">
    <subcellularLocation>
        <location evidence="2 10">Endoplasmic reticulum membrane</location>
        <topology evidence="2 10">Single-pass type I membrane protein</topology>
    </subcellularLocation>
</comment>
<evidence type="ECO:0000256" key="10">
    <source>
        <dbReference type="RuleBase" id="RU361143"/>
    </source>
</evidence>
<comment type="pathway">
    <text evidence="3 10">Protein modification; protein glycosylation.</text>
</comment>
<comment type="subunit">
    <text evidence="10">Component of the oligosaccharyltransferase (OST) complex.</text>
</comment>
<feature type="chain" id="PRO_5009027368" description="Dolichyl-diphosphooligosaccharide--protein glycosyltransferase subunit 1" evidence="10">
    <location>
        <begin position="25"/>
        <end position="484"/>
    </location>
</feature>
<evidence type="ECO:0000256" key="6">
    <source>
        <dbReference type="ARBA" id="ARBA00022729"/>
    </source>
</evidence>
<dbReference type="PANTHER" id="PTHR21049:SF0">
    <property type="entry name" value="DOLICHYL-DIPHOSPHOOLIGOSACCHARIDE--PROTEIN GLYCOSYLTRANSFERASE SUBUNIT 1"/>
    <property type="match status" value="1"/>
</dbReference>
<dbReference type="EMBL" id="KV454292">
    <property type="protein sequence ID" value="ODQ74186.1"/>
    <property type="molecule type" value="Genomic_DNA"/>
</dbReference>
<evidence type="ECO:0000256" key="4">
    <source>
        <dbReference type="ARBA" id="ARBA00008905"/>
    </source>
</evidence>
<evidence type="ECO:0000256" key="5">
    <source>
        <dbReference type="ARBA" id="ARBA00022692"/>
    </source>
</evidence>
<keyword evidence="7 10" id="KW-0256">Endoplasmic reticulum</keyword>
<dbReference type="AlphaFoldDB" id="A0A1E3Q947"/>
<keyword evidence="6 10" id="KW-0732">Signal</keyword>
<feature type="signal peptide" evidence="10">
    <location>
        <begin position="1"/>
        <end position="24"/>
    </location>
</feature>
<dbReference type="OrthoDB" id="310030at2759"/>
<accession>A0A1E3Q947</accession>
<dbReference type="PANTHER" id="PTHR21049">
    <property type="entry name" value="RIBOPHORIN I"/>
    <property type="match status" value="1"/>
</dbReference>
<dbReference type="Pfam" id="PF04597">
    <property type="entry name" value="Ribophorin_I"/>
    <property type="match status" value="1"/>
</dbReference>
<dbReference type="UniPathway" id="UPA00378"/>
<feature type="transmembrane region" description="Helical" evidence="10">
    <location>
        <begin position="455"/>
        <end position="475"/>
    </location>
</feature>
<keyword evidence="5 10" id="KW-0812">Transmembrane</keyword>
<reference evidence="11 12" key="1">
    <citation type="journal article" date="2016" name="Proc. Natl. Acad. Sci. U.S.A.">
        <title>Comparative genomics of biotechnologically important yeasts.</title>
        <authorList>
            <person name="Riley R."/>
            <person name="Haridas S."/>
            <person name="Wolfe K.H."/>
            <person name="Lopes M.R."/>
            <person name="Hittinger C.T."/>
            <person name="Goeker M."/>
            <person name="Salamov A.A."/>
            <person name="Wisecaver J.H."/>
            <person name="Long T.M."/>
            <person name="Calvey C.H."/>
            <person name="Aerts A.L."/>
            <person name="Barry K.W."/>
            <person name="Choi C."/>
            <person name="Clum A."/>
            <person name="Coughlan A.Y."/>
            <person name="Deshpande S."/>
            <person name="Douglass A.P."/>
            <person name="Hanson S.J."/>
            <person name="Klenk H.-P."/>
            <person name="LaButti K.M."/>
            <person name="Lapidus A."/>
            <person name="Lindquist E.A."/>
            <person name="Lipzen A.M."/>
            <person name="Meier-Kolthoff J.P."/>
            <person name="Ohm R.A."/>
            <person name="Otillar R.P."/>
            <person name="Pangilinan J.L."/>
            <person name="Peng Y."/>
            <person name="Rokas A."/>
            <person name="Rosa C.A."/>
            <person name="Scheuner C."/>
            <person name="Sibirny A.A."/>
            <person name="Slot J.C."/>
            <person name="Stielow J.B."/>
            <person name="Sun H."/>
            <person name="Kurtzman C.P."/>
            <person name="Blackwell M."/>
            <person name="Grigoriev I.V."/>
            <person name="Jeffries T.W."/>
        </authorList>
    </citation>
    <scope>NUCLEOTIDE SEQUENCE [LARGE SCALE GENOMIC DNA]</scope>
    <source>
        <strain evidence="11 12">NRRL Y-11557</strain>
    </source>
</reference>
<evidence type="ECO:0000256" key="8">
    <source>
        <dbReference type="ARBA" id="ARBA00022989"/>
    </source>
</evidence>
<evidence type="ECO:0000256" key="7">
    <source>
        <dbReference type="ARBA" id="ARBA00022824"/>
    </source>
</evidence>
<evidence type="ECO:0000256" key="1">
    <source>
        <dbReference type="ARBA" id="ARBA00002791"/>
    </source>
</evidence>
<evidence type="ECO:0000256" key="9">
    <source>
        <dbReference type="ARBA" id="ARBA00023136"/>
    </source>
</evidence>
<keyword evidence="12" id="KW-1185">Reference proteome</keyword>
<evidence type="ECO:0000256" key="3">
    <source>
        <dbReference type="ARBA" id="ARBA00004922"/>
    </source>
</evidence>
<name>A0A1E3Q947_LIPST</name>
<comment type="function">
    <text evidence="1 10">Subunit of the oligosaccharyl transferase (OST) complex that catalyzes the initial transfer of a defined glycan (Glc(3)Man(9)GlcNAc(2) in eukaryotes) from the lipid carrier dolichol-pyrophosphate to an asparagine residue within an Asn-X-Ser/Thr consensus motif in nascent polypeptide chains, the first step in protein N-glycosylation. N-glycosylation occurs cotranslationally and the complex associates with the Sec61 complex at the channel-forming translocon complex that mediates protein translocation across the endoplasmic reticulum (ER). All subunits are required for a maximal enzyme activity.</text>
</comment>
<evidence type="ECO:0000313" key="12">
    <source>
        <dbReference type="Proteomes" id="UP000094385"/>
    </source>
</evidence>
<evidence type="ECO:0000313" key="11">
    <source>
        <dbReference type="EMBL" id="ODQ74186.1"/>
    </source>
</evidence>
<proteinExistence type="inferred from homology"/>
<sequence length="484" mass="54223">MASMIYKTLQLYLLLLLVVSEAAAFVPSSAFEIQNLFRTVDLTKSYLRESASFIIENISEEPQNEYYIAVPSEIVGNATDSHLAIMEVKEKRVDPVVSLAVEVGPSNADLANWWVPSGVQFYKVQLSEPLAAGETSTIQMATATVGGVEAQPKLIKQPEAQNLLWTGSKLALSPYKVVRQRTKVKLPDRGANAYSKAKNDPQVEDTTLTYGPYLDSEPFATETIQVRYEYNFPVVEVTKLERELWVSHSGGNLATEERYWMTNSAAKLSETFSRLRWQASGMAGERSTAIKGFSVRLRPGARDVYFTDEIGNVSTSNFRADIRDPVLDFRPRYPIFGGWNYSFTLGWNHDLGRSLKVLSSEDSGSDTYMLRVPLLEGPDNAAYDMAEVSIILPEGANVVDIFSTYRDYEKEQSLLKSHLDTIGRTVVKLTLNNIVDEHRRNELYITYTYSSASSLHKPIIVSAAIAAIFFAWIILRRIDVSISK</sequence>
<evidence type="ECO:0000256" key="2">
    <source>
        <dbReference type="ARBA" id="ARBA00004115"/>
    </source>
</evidence>
<gene>
    <name evidence="11" type="ORF">LIPSTDRAFT_2185</name>
</gene>
<organism evidence="11 12">
    <name type="scientific">Lipomyces starkeyi NRRL Y-11557</name>
    <dbReference type="NCBI Taxonomy" id="675824"/>
    <lineage>
        <taxon>Eukaryota</taxon>
        <taxon>Fungi</taxon>
        <taxon>Dikarya</taxon>
        <taxon>Ascomycota</taxon>
        <taxon>Saccharomycotina</taxon>
        <taxon>Lipomycetes</taxon>
        <taxon>Lipomycetales</taxon>
        <taxon>Lipomycetaceae</taxon>
        <taxon>Lipomyces</taxon>
    </lineage>
</organism>
<comment type="similarity">
    <text evidence="4 10">Belongs to the OST1 family.</text>
</comment>
<protein>
    <recommendedName>
        <fullName evidence="10">Dolichyl-diphosphooligosaccharide--protein glycosyltransferase subunit 1</fullName>
    </recommendedName>
</protein>
<keyword evidence="9 10" id="KW-0472">Membrane</keyword>
<dbReference type="GO" id="GO:0008250">
    <property type="term" value="C:oligosaccharyltransferase complex"/>
    <property type="evidence" value="ECO:0007669"/>
    <property type="project" value="UniProtKB-UniRule"/>
</dbReference>